<feature type="domain" description="DUF6532" evidence="2">
    <location>
        <begin position="56"/>
        <end position="168"/>
    </location>
</feature>
<gene>
    <name evidence="3" type="ORF">RHS03_07873</name>
</gene>
<dbReference type="InterPro" id="IPR045341">
    <property type="entry name" value="DUF6532"/>
</dbReference>
<protein>
    <recommendedName>
        <fullName evidence="2">DUF6532 domain-containing protein</fullName>
    </recommendedName>
</protein>
<proteinExistence type="predicted"/>
<sequence length="511" mass="55031">MPHPLPEPLYIPEHQVPLPPIDLDAFPSGKRAKIKAKQQLKLRDLKPIDNVVVSSAISQFGALLVAVCGFPNADTAWLLACNANHWASKKHGRHLKLTKGLEYLKLLYDCIPQMQASFVGPKAATNVALAYKLEMASSKAEIKANSNKVKLLLTDANFTLMSLDSCGGMVAHNNLFNIISLPCMALTAAVVEKVLRSYKSGTQVDNKFNTNNFMPVYFLHLATLAAIHNLDKAQNQLIDHLQEMANELQKPYQDLIQLQTMQHICPLVPQALIAARYRATAAPKTTSSTAVGPSKRHSKNPPPTLTQELVYRVQMQLGVPHAVLVSSTPKLEVVNAIYDASQANRKVNLENLSGLLAQVAGSSNSKVQAMQAGALEPHTTAGSTILNPTNCNSSDKDANLANSVATGQWDVRGGQTKGAPAGREPTLSGNESEDSGNKTNGNGAAGLVDVTMKTAGGASKSNESDKSNKSNKEKEIDGDKKTGKKKQDKEDKEDKSTEDKEDKSTEDNGGK</sequence>
<feature type="region of interest" description="Disordered" evidence="1">
    <location>
        <begin position="284"/>
        <end position="304"/>
    </location>
</feature>
<comment type="caution">
    <text evidence="3">The sequence shown here is derived from an EMBL/GenBank/DDBJ whole genome shotgun (WGS) entry which is preliminary data.</text>
</comment>
<accession>A0A8H7LRL3</accession>
<dbReference type="AlphaFoldDB" id="A0A8H7LRL3"/>
<evidence type="ECO:0000256" key="1">
    <source>
        <dbReference type="SAM" id="MobiDB-lite"/>
    </source>
</evidence>
<feature type="non-terminal residue" evidence="3">
    <location>
        <position position="511"/>
    </location>
</feature>
<dbReference type="Proteomes" id="UP000602905">
    <property type="component" value="Unassembled WGS sequence"/>
</dbReference>
<evidence type="ECO:0000313" key="3">
    <source>
        <dbReference type="EMBL" id="KAF8696453.1"/>
    </source>
</evidence>
<organism evidence="3 4">
    <name type="scientific">Rhizoctonia solani</name>
    <dbReference type="NCBI Taxonomy" id="456999"/>
    <lineage>
        <taxon>Eukaryota</taxon>
        <taxon>Fungi</taxon>
        <taxon>Dikarya</taxon>
        <taxon>Basidiomycota</taxon>
        <taxon>Agaricomycotina</taxon>
        <taxon>Agaricomycetes</taxon>
        <taxon>Cantharellales</taxon>
        <taxon>Ceratobasidiaceae</taxon>
        <taxon>Rhizoctonia</taxon>
    </lineage>
</organism>
<feature type="compositionally biased region" description="Polar residues" evidence="1">
    <location>
        <begin position="380"/>
        <end position="393"/>
    </location>
</feature>
<dbReference type="Pfam" id="PF20149">
    <property type="entry name" value="DUF6532"/>
    <property type="match status" value="2"/>
</dbReference>
<feature type="region of interest" description="Disordered" evidence="1">
    <location>
        <begin position="406"/>
        <end position="511"/>
    </location>
</feature>
<feature type="domain" description="DUF6532" evidence="2">
    <location>
        <begin position="170"/>
        <end position="226"/>
    </location>
</feature>
<evidence type="ECO:0000259" key="2">
    <source>
        <dbReference type="Pfam" id="PF20149"/>
    </source>
</evidence>
<dbReference type="OrthoDB" id="2840219at2759"/>
<dbReference type="EMBL" id="JACYCD010000346">
    <property type="protein sequence ID" value="KAF8696453.1"/>
    <property type="molecule type" value="Genomic_DNA"/>
</dbReference>
<feature type="compositionally biased region" description="Basic and acidic residues" evidence="1">
    <location>
        <begin position="462"/>
        <end position="511"/>
    </location>
</feature>
<feature type="region of interest" description="Disordered" evidence="1">
    <location>
        <begin position="379"/>
        <end position="398"/>
    </location>
</feature>
<evidence type="ECO:0000313" key="4">
    <source>
        <dbReference type="Proteomes" id="UP000602905"/>
    </source>
</evidence>
<name>A0A8H7LRL3_9AGAM</name>
<reference evidence="3" key="1">
    <citation type="submission" date="2020-09" db="EMBL/GenBank/DDBJ databases">
        <title>Comparative genome analyses of four rice-infecting Rhizoctonia solani isolates reveal extensive enrichment of homogalacturonan modification genes.</title>
        <authorList>
            <person name="Lee D.-Y."/>
            <person name="Jeon J."/>
            <person name="Kim K.-T."/>
            <person name="Cheong K."/>
            <person name="Song H."/>
            <person name="Choi G."/>
            <person name="Ko J."/>
            <person name="Opiyo S.O."/>
            <person name="Zuo S."/>
            <person name="Madhav S."/>
            <person name="Lee Y.-H."/>
            <person name="Wang G.-L."/>
        </authorList>
    </citation>
    <scope>NUCLEOTIDE SEQUENCE</scope>
    <source>
        <strain evidence="3">AG1-IA WGL</strain>
    </source>
</reference>